<name>A0A4R4NL23_9ACTN</name>
<accession>A0A4R4NL23</accession>
<evidence type="ECO:0000256" key="11">
    <source>
        <dbReference type="HAMAP-Rule" id="MF_01479"/>
    </source>
</evidence>
<evidence type="ECO:0000256" key="5">
    <source>
        <dbReference type="ARBA" id="ARBA00023004"/>
    </source>
</evidence>
<comment type="caution">
    <text evidence="14">The sequence shown here is derived from an EMBL/GenBank/DDBJ whole genome shotgun (WGS) entry which is preliminary data.</text>
</comment>
<proteinExistence type="inferred from homology"/>
<evidence type="ECO:0000256" key="10">
    <source>
        <dbReference type="ARBA" id="ARBA00023163"/>
    </source>
</evidence>
<organism evidence="14 15">
    <name type="scientific">Nonomuraea longispora</name>
    <dbReference type="NCBI Taxonomy" id="1848320"/>
    <lineage>
        <taxon>Bacteria</taxon>
        <taxon>Bacillati</taxon>
        <taxon>Actinomycetota</taxon>
        <taxon>Actinomycetes</taxon>
        <taxon>Streptosporangiales</taxon>
        <taxon>Streptosporangiaceae</taxon>
        <taxon>Nonomuraea</taxon>
    </lineage>
</organism>
<dbReference type="GO" id="GO:0046872">
    <property type="term" value="F:metal ion binding"/>
    <property type="evidence" value="ECO:0007669"/>
    <property type="project" value="UniProtKB-KW"/>
</dbReference>
<feature type="binding site" evidence="11">
    <location>
        <position position="142"/>
    </location>
    <ligand>
        <name>[4Fe-4S] cluster</name>
        <dbReference type="ChEBI" id="CHEBI:49883"/>
    </ligand>
</feature>
<evidence type="ECO:0000313" key="14">
    <source>
        <dbReference type="EMBL" id="TDC07672.1"/>
    </source>
</evidence>
<feature type="region of interest" description="Disordered" evidence="12">
    <location>
        <begin position="53"/>
        <end position="90"/>
    </location>
</feature>
<comment type="subcellular location">
    <subcellularLocation>
        <location evidence="1 11">Cytoplasm</location>
    </subcellularLocation>
</comment>
<sequence>MSPNLIRAPASPSLEGFFHHDPRVRQHTAQLRPRPAHAPGDLDVRPMALPRLRWSRGDRPGGGGSHPAHLPELPPARRRRGARHPVGGAPMNEFLYDLRDDVLNAGPACESDNAQLFTGPDAFEPEPDDEREAREAKAKAVCGACPARSACLVYALAVSPEAGIWAGLTSDELRALREVAA</sequence>
<dbReference type="Proteomes" id="UP000295157">
    <property type="component" value="Unassembled WGS sequence"/>
</dbReference>
<keyword evidence="9 11" id="KW-1015">Disulfide bond</keyword>
<keyword evidence="8 11" id="KW-0238">DNA-binding</keyword>
<evidence type="ECO:0000256" key="6">
    <source>
        <dbReference type="ARBA" id="ARBA00023014"/>
    </source>
</evidence>
<feature type="binding site" evidence="11">
    <location>
        <position position="109"/>
    </location>
    <ligand>
        <name>[4Fe-4S] cluster</name>
        <dbReference type="ChEBI" id="CHEBI:49883"/>
    </ligand>
</feature>
<feature type="binding site" evidence="11">
    <location>
        <position position="151"/>
    </location>
    <ligand>
        <name>[4Fe-4S] cluster</name>
        <dbReference type="ChEBI" id="CHEBI:49883"/>
    </ligand>
</feature>
<evidence type="ECO:0000256" key="8">
    <source>
        <dbReference type="ARBA" id="ARBA00023125"/>
    </source>
</evidence>
<comment type="cofactor">
    <cofactor evidence="11">
        <name>[4Fe-4S] cluster</name>
        <dbReference type="ChEBI" id="CHEBI:49883"/>
    </cofactor>
    <text evidence="11">Binds 1 [4Fe-4S] cluster per subunit. Following nitrosylation of the [4Fe-4S] cluster binds 1 [4Fe-8(NO)] cluster per subunit.</text>
</comment>
<evidence type="ECO:0000313" key="15">
    <source>
        <dbReference type="Proteomes" id="UP000295157"/>
    </source>
</evidence>
<dbReference type="AlphaFoldDB" id="A0A4R4NL23"/>
<keyword evidence="6 11" id="KW-0411">Iron-sulfur</keyword>
<dbReference type="Pfam" id="PF02467">
    <property type="entry name" value="Whib"/>
    <property type="match status" value="1"/>
</dbReference>
<evidence type="ECO:0000256" key="2">
    <source>
        <dbReference type="ARBA" id="ARBA00006597"/>
    </source>
</evidence>
<dbReference type="InterPro" id="IPR003482">
    <property type="entry name" value="Whib"/>
</dbReference>
<keyword evidence="11" id="KW-0963">Cytoplasm</keyword>
<dbReference type="GO" id="GO:0045892">
    <property type="term" value="P:negative regulation of DNA-templated transcription"/>
    <property type="evidence" value="ECO:0007669"/>
    <property type="project" value="TreeGrafter"/>
</dbReference>
<dbReference type="GO" id="GO:0005737">
    <property type="term" value="C:cytoplasm"/>
    <property type="evidence" value="ECO:0007669"/>
    <property type="project" value="UniProtKB-SubCell"/>
</dbReference>
<evidence type="ECO:0000256" key="4">
    <source>
        <dbReference type="ARBA" id="ARBA00022723"/>
    </source>
</evidence>
<evidence type="ECO:0000256" key="3">
    <source>
        <dbReference type="ARBA" id="ARBA00022485"/>
    </source>
</evidence>
<keyword evidence="7 11" id="KW-0805">Transcription regulation</keyword>
<feature type="binding site" evidence="11">
    <location>
        <position position="145"/>
    </location>
    <ligand>
        <name>[4Fe-4S] cluster</name>
        <dbReference type="ChEBI" id="CHEBI:49883"/>
    </ligand>
</feature>
<protein>
    <recommendedName>
        <fullName evidence="11">Transcriptional regulator WhiB</fullName>
    </recommendedName>
</protein>
<dbReference type="PANTHER" id="PTHR38839">
    <property type="entry name" value="TRANSCRIPTIONAL REGULATOR WHID-RELATED"/>
    <property type="match status" value="1"/>
</dbReference>
<feature type="region of interest" description="Disordered" evidence="12">
    <location>
        <begin position="113"/>
        <end position="132"/>
    </location>
</feature>
<dbReference type="GO" id="GO:0045454">
    <property type="term" value="P:cell redox homeostasis"/>
    <property type="evidence" value="ECO:0007669"/>
    <property type="project" value="TreeGrafter"/>
</dbReference>
<comment type="PTM">
    <text evidence="11">Upon Fe-S cluster removal intramolecular disulfide bonds are formed.</text>
</comment>
<keyword evidence="5 11" id="KW-0408">Iron</keyword>
<keyword evidence="15" id="KW-1185">Reference proteome</keyword>
<dbReference type="GO" id="GO:0035731">
    <property type="term" value="F:dinitrosyl-iron complex binding"/>
    <property type="evidence" value="ECO:0007669"/>
    <property type="project" value="UniProtKB-UniRule"/>
</dbReference>
<dbReference type="EMBL" id="SMJZ01000037">
    <property type="protein sequence ID" value="TDC07672.1"/>
    <property type="molecule type" value="Genomic_DNA"/>
</dbReference>
<evidence type="ECO:0000259" key="13">
    <source>
        <dbReference type="PROSITE" id="PS51674"/>
    </source>
</evidence>
<dbReference type="OrthoDB" id="3431020at2"/>
<dbReference type="GO" id="GO:0051539">
    <property type="term" value="F:4 iron, 4 sulfur cluster binding"/>
    <property type="evidence" value="ECO:0007669"/>
    <property type="project" value="UniProtKB-UniRule"/>
</dbReference>
<gene>
    <name evidence="11" type="primary">whiB</name>
    <name evidence="14" type="ORF">E1267_12660</name>
</gene>
<evidence type="ECO:0000256" key="12">
    <source>
        <dbReference type="SAM" id="MobiDB-lite"/>
    </source>
</evidence>
<dbReference type="HAMAP" id="MF_01479">
    <property type="entry name" value="WhiB"/>
    <property type="match status" value="1"/>
</dbReference>
<dbReference type="PROSITE" id="PS51674">
    <property type="entry name" value="4FE4S_WBL"/>
    <property type="match status" value="1"/>
</dbReference>
<keyword evidence="10 11" id="KW-0804">Transcription</keyword>
<dbReference type="GO" id="GO:0003677">
    <property type="term" value="F:DNA binding"/>
    <property type="evidence" value="ECO:0007669"/>
    <property type="project" value="UniProtKB-UniRule"/>
</dbReference>
<comment type="function">
    <text evidence="11">Acts as a transcriptional regulator. Probably redox-responsive. The apo- but not holo-form probably binds DNA.</text>
</comment>
<dbReference type="GO" id="GO:0047134">
    <property type="term" value="F:protein-disulfide reductase [NAD(P)H] activity"/>
    <property type="evidence" value="ECO:0007669"/>
    <property type="project" value="TreeGrafter"/>
</dbReference>
<feature type="domain" description="4Fe-4S Wbl-type" evidence="13">
    <location>
        <begin position="108"/>
        <end position="175"/>
    </location>
</feature>
<comment type="similarity">
    <text evidence="2 11">Belongs to the WhiB family.</text>
</comment>
<dbReference type="InterPro" id="IPR034768">
    <property type="entry name" value="4FE4S_WBL"/>
</dbReference>
<reference evidence="14 15" key="1">
    <citation type="submission" date="2019-02" db="EMBL/GenBank/DDBJ databases">
        <title>Draft genome sequences of novel Actinobacteria.</title>
        <authorList>
            <person name="Sahin N."/>
            <person name="Ay H."/>
            <person name="Saygin H."/>
        </authorList>
    </citation>
    <scope>NUCLEOTIDE SEQUENCE [LARGE SCALE GENOMIC DNA]</scope>
    <source>
        <strain evidence="14 15">KC201</strain>
    </source>
</reference>
<evidence type="ECO:0000256" key="1">
    <source>
        <dbReference type="ARBA" id="ARBA00004496"/>
    </source>
</evidence>
<comment type="PTM">
    <text evidence="11">The Fe-S cluster can be nitrosylated by nitric oxide (NO).</text>
</comment>
<evidence type="ECO:0000256" key="7">
    <source>
        <dbReference type="ARBA" id="ARBA00023015"/>
    </source>
</evidence>
<keyword evidence="4 11" id="KW-0479">Metal-binding</keyword>
<keyword evidence="3 11" id="KW-0004">4Fe-4S</keyword>
<evidence type="ECO:0000256" key="9">
    <source>
        <dbReference type="ARBA" id="ARBA00023157"/>
    </source>
</evidence>